<dbReference type="RefSeq" id="WP_106293191.1">
    <property type="nucleotide sequence ID" value="NZ_PVTH01000005.1"/>
</dbReference>
<dbReference type="AlphaFoldDB" id="A0A2T0U4E0"/>
<evidence type="ECO:0000313" key="3">
    <source>
        <dbReference type="Proteomes" id="UP000238034"/>
    </source>
</evidence>
<comment type="caution">
    <text evidence="2">The sequence shown here is derived from an EMBL/GenBank/DDBJ whole genome shotgun (WGS) entry which is preliminary data.</text>
</comment>
<evidence type="ECO:0000313" key="2">
    <source>
        <dbReference type="EMBL" id="PRY52787.1"/>
    </source>
</evidence>
<evidence type="ECO:0000256" key="1">
    <source>
        <dbReference type="SAM" id="SignalP"/>
    </source>
</evidence>
<dbReference type="Proteomes" id="UP000238034">
    <property type="component" value="Unassembled WGS sequence"/>
</dbReference>
<protein>
    <recommendedName>
        <fullName evidence="4">Glycoside hydrolase</fullName>
    </recommendedName>
</protein>
<sequence length="117" mass="12641">MKKRVSIIALFVSCFAICLAASTDLNGKWKGILKFGDMELPLTYTFQVEGESLSGVVTSDQGDLPIADGKIKGSDFTFSLDIGGNVMPHAGKFYGDSTIITSEFNGMKTHLKLTRAQ</sequence>
<dbReference type="OrthoDB" id="796539at2"/>
<keyword evidence="1" id="KW-0732">Signal</keyword>
<accession>A0A2T0U4E0</accession>
<organism evidence="2 3">
    <name type="scientific">Arcticibacter pallidicorallinus</name>
    <dbReference type="NCBI Taxonomy" id="1259464"/>
    <lineage>
        <taxon>Bacteria</taxon>
        <taxon>Pseudomonadati</taxon>
        <taxon>Bacteroidota</taxon>
        <taxon>Sphingobacteriia</taxon>
        <taxon>Sphingobacteriales</taxon>
        <taxon>Sphingobacteriaceae</taxon>
        <taxon>Arcticibacter</taxon>
    </lineage>
</organism>
<proteinExistence type="predicted"/>
<evidence type="ECO:0008006" key="4">
    <source>
        <dbReference type="Google" id="ProtNLM"/>
    </source>
</evidence>
<dbReference type="EMBL" id="PVTH01000005">
    <property type="protein sequence ID" value="PRY52787.1"/>
    <property type="molecule type" value="Genomic_DNA"/>
</dbReference>
<name>A0A2T0U4E0_9SPHI</name>
<reference evidence="2 3" key="1">
    <citation type="submission" date="2018-03" db="EMBL/GenBank/DDBJ databases">
        <title>Genomic Encyclopedia of Type Strains, Phase III (KMG-III): the genomes of soil and plant-associated and newly described type strains.</title>
        <authorList>
            <person name="Whitman W."/>
        </authorList>
    </citation>
    <scope>NUCLEOTIDE SEQUENCE [LARGE SCALE GENOMIC DNA]</scope>
    <source>
        <strain evidence="2 3">CGMCC 1.9313</strain>
    </source>
</reference>
<feature type="chain" id="PRO_5015728990" description="Glycoside hydrolase" evidence="1">
    <location>
        <begin position="21"/>
        <end position="117"/>
    </location>
</feature>
<keyword evidence="3" id="KW-1185">Reference proteome</keyword>
<feature type="signal peptide" evidence="1">
    <location>
        <begin position="1"/>
        <end position="20"/>
    </location>
</feature>
<gene>
    <name evidence="2" type="ORF">B0I27_105256</name>
</gene>